<gene>
    <name evidence="4" type="ORF">SDC9_143419</name>
</gene>
<sequence length="120" mass="13807">MSYPDNIQTLDIGSKKASIKIYPDIRVDIMVQPAKNFASLVQHFTGSRQHNILLRKYALSLGLSISEYGIKNLKTGKIYTFETEEKLYNFLKLDYIEPPSRTGEKEIETAQKCYNEKVKV</sequence>
<dbReference type="GO" id="GO:0003677">
    <property type="term" value="F:DNA binding"/>
    <property type="evidence" value="ECO:0007669"/>
    <property type="project" value="InterPro"/>
</dbReference>
<dbReference type="Gene3D" id="3.30.210.10">
    <property type="entry name" value="DNA polymerase, thumb domain"/>
    <property type="match status" value="1"/>
</dbReference>
<keyword evidence="2" id="KW-0548">Nucleotidyltransferase</keyword>
<dbReference type="InterPro" id="IPR022312">
    <property type="entry name" value="DNA_pol_X"/>
</dbReference>
<keyword evidence="1" id="KW-0808">Transferase</keyword>
<comment type="caution">
    <text evidence="4">The sequence shown here is derived from an EMBL/GenBank/DDBJ whole genome shotgun (WGS) entry which is preliminary data.</text>
</comment>
<feature type="domain" description="DNA polymerase beta thumb" evidence="3">
    <location>
        <begin position="41"/>
        <end position="101"/>
    </location>
</feature>
<evidence type="ECO:0000256" key="2">
    <source>
        <dbReference type="ARBA" id="ARBA00022695"/>
    </source>
</evidence>
<dbReference type="InterPro" id="IPR037160">
    <property type="entry name" value="DNA_Pol_thumb_sf"/>
</dbReference>
<organism evidence="4">
    <name type="scientific">bioreactor metagenome</name>
    <dbReference type="NCBI Taxonomy" id="1076179"/>
    <lineage>
        <taxon>unclassified sequences</taxon>
        <taxon>metagenomes</taxon>
        <taxon>ecological metagenomes</taxon>
    </lineage>
</organism>
<evidence type="ECO:0000256" key="1">
    <source>
        <dbReference type="ARBA" id="ARBA00022679"/>
    </source>
</evidence>
<reference evidence="4" key="1">
    <citation type="submission" date="2019-08" db="EMBL/GenBank/DDBJ databases">
        <authorList>
            <person name="Kucharzyk K."/>
            <person name="Murdoch R.W."/>
            <person name="Higgins S."/>
            <person name="Loffler F."/>
        </authorList>
    </citation>
    <scope>NUCLEOTIDE SEQUENCE</scope>
</reference>
<dbReference type="PANTHER" id="PTHR11276">
    <property type="entry name" value="DNA POLYMERASE TYPE-X FAMILY MEMBER"/>
    <property type="match status" value="1"/>
</dbReference>
<dbReference type="EMBL" id="VSSQ01042645">
    <property type="protein sequence ID" value="MPM96261.1"/>
    <property type="molecule type" value="Genomic_DNA"/>
</dbReference>
<evidence type="ECO:0000313" key="4">
    <source>
        <dbReference type="EMBL" id="MPM96261.1"/>
    </source>
</evidence>
<proteinExistence type="predicted"/>
<dbReference type="InterPro" id="IPR029398">
    <property type="entry name" value="PolB_thumb"/>
</dbReference>
<dbReference type="GO" id="GO:0003887">
    <property type="term" value="F:DNA-directed DNA polymerase activity"/>
    <property type="evidence" value="ECO:0007669"/>
    <property type="project" value="InterPro"/>
</dbReference>
<protein>
    <recommendedName>
        <fullName evidence="3">DNA polymerase beta thumb domain-containing protein</fullName>
    </recommendedName>
</protein>
<name>A0A645E3X5_9ZZZZ</name>
<evidence type="ECO:0000259" key="3">
    <source>
        <dbReference type="Pfam" id="PF14791"/>
    </source>
</evidence>
<dbReference type="PRINTS" id="PR00869">
    <property type="entry name" value="DNAPOLX"/>
</dbReference>
<dbReference type="GO" id="GO:0006281">
    <property type="term" value="P:DNA repair"/>
    <property type="evidence" value="ECO:0007669"/>
    <property type="project" value="InterPro"/>
</dbReference>
<dbReference type="AlphaFoldDB" id="A0A645E3X5"/>
<dbReference type="Pfam" id="PF14791">
    <property type="entry name" value="DNA_pol_B_thumb"/>
    <property type="match status" value="1"/>
</dbReference>
<dbReference type="PANTHER" id="PTHR11276:SF28">
    <property type="entry name" value="DNA POLYMERASE LAMBDA"/>
    <property type="match status" value="1"/>
</dbReference>
<dbReference type="InterPro" id="IPR043519">
    <property type="entry name" value="NT_sf"/>
</dbReference>
<dbReference type="SUPFAM" id="SSF81301">
    <property type="entry name" value="Nucleotidyltransferase"/>
    <property type="match status" value="1"/>
</dbReference>
<accession>A0A645E3X5</accession>